<dbReference type="HOGENOM" id="CLU_034454_3_0_9"/>
<evidence type="ECO:0000259" key="5">
    <source>
        <dbReference type="PROSITE" id="PS51635"/>
    </source>
</evidence>
<feature type="short sequence motif" description="DGA/G" evidence="4">
    <location>
        <begin position="194"/>
        <end position="196"/>
    </location>
</feature>
<dbReference type="STRING" id="645991.Sgly_0638"/>
<dbReference type="Proteomes" id="UP000007488">
    <property type="component" value="Chromosome"/>
</dbReference>
<dbReference type="EMBL" id="CP002547">
    <property type="protein sequence ID" value="ADY55000.1"/>
    <property type="molecule type" value="Genomic_DNA"/>
</dbReference>
<dbReference type="eggNOG" id="COG1752">
    <property type="taxonomic scope" value="Bacteria"/>
</dbReference>
<evidence type="ECO:0000256" key="1">
    <source>
        <dbReference type="ARBA" id="ARBA00022801"/>
    </source>
</evidence>
<dbReference type="InterPro" id="IPR016035">
    <property type="entry name" value="Acyl_Trfase/lysoPLipase"/>
</dbReference>
<dbReference type="PANTHER" id="PTHR14226">
    <property type="entry name" value="NEUROPATHY TARGET ESTERASE/SWISS CHEESE D.MELANOGASTER"/>
    <property type="match status" value="1"/>
</dbReference>
<name>F0SZY9_SYNGF</name>
<dbReference type="CDD" id="cd07209">
    <property type="entry name" value="Pat_hypo_Ecoli_Z1214_like"/>
    <property type="match status" value="1"/>
</dbReference>
<gene>
    <name evidence="6" type="ordered locus">Sgly_0638</name>
</gene>
<evidence type="ECO:0000313" key="6">
    <source>
        <dbReference type="EMBL" id="ADY55000.1"/>
    </source>
</evidence>
<accession>F0SZY9</accession>
<dbReference type="PANTHER" id="PTHR14226:SF64">
    <property type="entry name" value="PNPLA DOMAIN-CONTAINING PROTEIN"/>
    <property type="match status" value="1"/>
</dbReference>
<evidence type="ECO:0000256" key="4">
    <source>
        <dbReference type="PROSITE-ProRule" id="PRU01161"/>
    </source>
</evidence>
<keyword evidence="2 4" id="KW-0442">Lipid degradation</keyword>
<feature type="active site" description="Proton acceptor" evidence="4">
    <location>
        <position position="194"/>
    </location>
</feature>
<keyword evidence="1 4" id="KW-0378">Hydrolase</keyword>
<dbReference type="SUPFAM" id="SSF52151">
    <property type="entry name" value="FabD/lysophospholipase-like"/>
    <property type="match status" value="1"/>
</dbReference>
<dbReference type="Gene3D" id="3.40.1090.10">
    <property type="entry name" value="Cytosolic phospholipase A2 catalytic domain"/>
    <property type="match status" value="1"/>
</dbReference>
<dbReference type="PROSITE" id="PS51635">
    <property type="entry name" value="PNPLA"/>
    <property type="match status" value="1"/>
</dbReference>
<feature type="short sequence motif" description="GXSXG" evidence="4">
    <location>
        <begin position="51"/>
        <end position="55"/>
    </location>
</feature>
<keyword evidence="7" id="KW-1185">Reference proteome</keyword>
<dbReference type="Pfam" id="PF01734">
    <property type="entry name" value="Patatin"/>
    <property type="match status" value="1"/>
</dbReference>
<dbReference type="KEGG" id="sgy:Sgly_0638"/>
<reference evidence="6 7" key="1">
    <citation type="journal article" date="2011" name="Stand. Genomic Sci.">
        <title>Complete genome sequence of Syntrophobotulus glycolicus type strain (FlGlyR).</title>
        <authorList>
            <person name="Han C."/>
            <person name="Mwirichia R."/>
            <person name="Chertkov O."/>
            <person name="Held B."/>
            <person name="Lapidus A."/>
            <person name="Nolan M."/>
            <person name="Lucas S."/>
            <person name="Hammon N."/>
            <person name="Deshpande S."/>
            <person name="Cheng J.F."/>
            <person name="Tapia R."/>
            <person name="Goodwin L."/>
            <person name="Pitluck S."/>
            <person name="Huntemann M."/>
            <person name="Liolios K."/>
            <person name="Ivanova N."/>
            <person name="Pagani I."/>
            <person name="Mavromatis K."/>
            <person name="Ovchinikova G."/>
            <person name="Pati A."/>
            <person name="Chen A."/>
            <person name="Palaniappan K."/>
            <person name="Land M."/>
            <person name="Hauser L."/>
            <person name="Brambilla E.M."/>
            <person name="Rohde M."/>
            <person name="Spring S."/>
            <person name="Sikorski J."/>
            <person name="Goker M."/>
            <person name="Woyke T."/>
            <person name="Bristow J."/>
            <person name="Eisen J.A."/>
            <person name="Markowitz V."/>
            <person name="Hugenholtz P."/>
            <person name="Kyrpides N.C."/>
            <person name="Klenk H.P."/>
            <person name="Detter J.C."/>
        </authorList>
    </citation>
    <scope>NUCLEOTIDE SEQUENCE [LARGE SCALE GENOMIC DNA]</scope>
    <source>
        <strain evidence="7">DSM 8271 / FlGlyR</strain>
    </source>
</reference>
<dbReference type="AlphaFoldDB" id="F0SZY9"/>
<sequence length="424" mass="48608">MIKERKNTGKESGVMMLYGLVLEGGGARGSYQIGACRALSEMGYDFQVVAGTSIGALNGAMIVQNELEKAYELWYNISPSQLFDLDEEKLEKILNREITQDSLLYVMKQARDIISQKGLDISLIKAFLQENINESKLRSSKIEFGFVTVSLSDKKPLELYLEDVPKGKLTEYLFASAYLPAFKREMIDGKHFLDGAFYNNLPISMVTRKGMKDVIAIKTNSLGIVQKKELAGQHIVYIQANENLGRTLDFSNARARENLQLGYYDAYRTIRGLGGKKYYLTLKNNEKYFFEFLYAIEEESVVRVGESLGLADMPYRRILFEQIIPRLAYLFELKKGSMYEDIVIAAMEVLAEEYGLERFTIYSFAGMLDEVRRAYRLRPFNGDLQELKKVPLFWKQGTVLSKKMRNMLIRQIVFGLFEGRLKQD</sequence>
<protein>
    <submittedName>
        <fullName evidence="6">Patatin</fullName>
    </submittedName>
</protein>
<dbReference type="GO" id="GO:0016042">
    <property type="term" value="P:lipid catabolic process"/>
    <property type="evidence" value="ECO:0007669"/>
    <property type="project" value="UniProtKB-UniRule"/>
</dbReference>
<feature type="active site" description="Nucleophile" evidence="4">
    <location>
        <position position="53"/>
    </location>
</feature>
<dbReference type="InterPro" id="IPR002641">
    <property type="entry name" value="PNPLA_dom"/>
</dbReference>
<dbReference type="RefSeq" id="WP_013623871.1">
    <property type="nucleotide sequence ID" value="NC_015172.1"/>
</dbReference>
<proteinExistence type="predicted"/>
<feature type="domain" description="PNPLA" evidence="5">
    <location>
        <begin position="20"/>
        <end position="207"/>
    </location>
</feature>
<dbReference type="InterPro" id="IPR050301">
    <property type="entry name" value="NTE"/>
</dbReference>
<organism evidence="6 7">
    <name type="scientific">Syntrophobotulus glycolicus (strain DSM 8271 / FlGlyR)</name>
    <dbReference type="NCBI Taxonomy" id="645991"/>
    <lineage>
        <taxon>Bacteria</taxon>
        <taxon>Bacillati</taxon>
        <taxon>Bacillota</taxon>
        <taxon>Clostridia</taxon>
        <taxon>Eubacteriales</taxon>
        <taxon>Desulfitobacteriaceae</taxon>
        <taxon>Syntrophobotulus</taxon>
    </lineage>
</organism>
<evidence type="ECO:0000313" key="7">
    <source>
        <dbReference type="Proteomes" id="UP000007488"/>
    </source>
</evidence>
<dbReference type="GO" id="GO:0016787">
    <property type="term" value="F:hydrolase activity"/>
    <property type="evidence" value="ECO:0007669"/>
    <property type="project" value="UniProtKB-UniRule"/>
</dbReference>
<evidence type="ECO:0000256" key="2">
    <source>
        <dbReference type="ARBA" id="ARBA00022963"/>
    </source>
</evidence>
<keyword evidence="3 4" id="KW-0443">Lipid metabolism</keyword>
<reference evidence="7" key="2">
    <citation type="submission" date="2011-02" db="EMBL/GenBank/DDBJ databases">
        <title>The complete genome of Syntrophobotulus glycolicus DSM 8271.</title>
        <authorList>
            <person name="Lucas S."/>
            <person name="Copeland A."/>
            <person name="Lapidus A."/>
            <person name="Bruce D."/>
            <person name="Goodwin L."/>
            <person name="Pitluck S."/>
            <person name="Kyrpides N."/>
            <person name="Mavromatis K."/>
            <person name="Pagani I."/>
            <person name="Ivanova N."/>
            <person name="Mikhailova N."/>
            <person name="Chertkov O."/>
            <person name="Held B."/>
            <person name="Detter J.C."/>
            <person name="Tapia R."/>
            <person name="Han C."/>
            <person name="Land M."/>
            <person name="Hauser L."/>
            <person name="Markowitz V."/>
            <person name="Cheng J.-F."/>
            <person name="Hugenholtz P."/>
            <person name="Woyke T."/>
            <person name="Wu D."/>
            <person name="Spring S."/>
            <person name="Schroeder M."/>
            <person name="Brambilla E."/>
            <person name="Klenk H.-P."/>
            <person name="Eisen J.A."/>
        </authorList>
    </citation>
    <scope>NUCLEOTIDE SEQUENCE [LARGE SCALE GENOMIC DNA]</scope>
    <source>
        <strain evidence="7">DSM 8271 / FlGlyR</strain>
    </source>
</reference>
<evidence type="ECO:0000256" key="3">
    <source>
        <dbReference type="ARBA" id="ARBA00023098"/>
    </source>
</evidence>
<feature type="short sequence motif" description="GXGXXG" evidence="4">
    <location>
        <begin position="24"/>
        <end position="29"/>
    </location>
</feature>